<dbReference type="PANTHER" id="PTHR42718">
    <property type="entry name" value="MAJOR FACILITATOR SUPERFAMILY MULTIDRUG TRANSPORTER MFSC"/>
    <property type="match status" value="1"/>
</dbReference>
<keyword evidence="4 7" id="KW-0812">Transmembrane</keyword>
<dbReference type="GO" id="GO:0005886">
    <property type="term" value="C:plasma membrane"/>
    <property type="evidence" value="ECO:0007669"/>
    <property type="project" value="UniProtKB-SubCell"/>
</dbReference>
<comment type="subcellular location">
    <subcellularLocation>
        <location evidence="1">Cell membrane</location>
        <topology evidence="1">Multi-pass membrane protein</topology>
    </subcellularLocation>
</comment>
<evidence type="ECO:0000259" key="8">
    <source>
        <dbReference type="PROSITE" id="PS50850"/>
    </source>
</evidence>
<feature type="transmembrane region" description="Helical" evidence="7">
    <location>
        <begin position="276"/>
        <end position="302"/>
    </location>
</feature>
<comment type="caution">
    <text evidence="9">The sequence shown here is derived from an EMBL/GenBank/DDBJ whole genome shotgun (WGS) entry which is preliminary data.</text>
</comment>
<dbReference type="Proteomes" id="UP000539111">
    <property type="component" value="Unassembled WGS sequence"/>
</dbReference>
<sequence length="517" mass="52394">MTSQTTQLPPRPTTHLVRQGWTLTLVCTATFMLLLDVTVVSVALEPIRASFGASLSGLQWVVDAYTLPLAGLLLTTATLGDRLGRRRIFLTGMALFTAGSLLCAIATSSIMLDLVRAVQGAGGAMLLGTAIPMIGAAFTEPKARAAAIGIFGATLAAATAIGPLVGGILVDGLGWRWIFLINVPIGTIALVLGVRLLSESRASRPRRADWPGTAALTGALLALLFALIRGTALGWGSPLIVTLFVTSAVLLAAFIAREVTAAEPMVDLHLFARPSFAAVSLSGLMIGTTITAATSYLGIYMINTMGYTPLETGVRVLPLTIASFIASPITARLVDVVPPAVTIGGSMALVAIGMALCAGLDGASTWTALMPGFIVAGLGIGVGSASLSQAALGAVETDRAGMATGIVNTMRQLGTAAGVAILGVVFTNRATAAMTSGLAEAGMTPDGVSKLSDAVGSGLGARVAQAVPGPLREAVTHAATGATATAMNHVFLYGAVGAAATAVIAAALIRRERAEAR</sequence>
<feature type="transmembrane region" description="Helical" evidence="7">
    <location>
        <begin position="117"/>
        <end position="138"/>
    </location>
</feature>
<reference evidence="9 10" key="1">
    <citation type="submission" date="2020-07" db="EMBL/GenBank/DDBJ databases">
        <title>Sequencing the genomes of 1000 actinobacteria strains.</title>
        <authorList>
            <person name="Klenk H.-P."/>
        </authorList>
    </citation>
    <scope>NUCLEOTIDE SEQUENCE [LARGE SCALE GENOMIC DNA]</scope>
    <source>
        <strain evidence="9 10">DSM 26341</strain>
    </source>
</reference>
<proteinExistence type="predicted"/>
<name>A0A7Z0D1N2_9MICO</name>
<feature type="transmembrane region" description="Helical" evidence="7">
    <location>
        <begin position="341"/>
        <end position="363"/>
    </location>
</feature>
<dbReference type="AlphaFoldDB" id="A0A7Z0D1N2"/>
<evidence type="ECO:0000256" key="7">
    <source>
        <dbReference type="SAM" id="Phobius"/>
    </source>
</evidence>
<dbReference type="PRINTS" id="PR01036">
    <property type="entry name" value="TCRTETB"/>
</dbReference>
<protein>
    <submittedName>
        <fullName evidence="9">EmrB/QacA subfamily drug resistance transporter</fullName>
    </submittedName>
</protein>
<organism evidence="9 10">
    <name type="scientific">Spelaeicoccus albus</name>
    <dbReference type="NCBI Taxonomy" id="1280376"/>
    <lineage>
        <taxon>Bacteria</taxon>
        <taxon>Bacillati</taxon>
        <taxon>Actinomycetota</taxon>
        <taxon>Actinomycetes</taxon>
        <taxon>Micrococcales</taxon>
        <taxon>Brevibacteriaceae</taxon>
        <taxon>Spelaeicoccus</taxon>
    </lineage>
</organism>
<feature type="domain" description="Major facilitator superfamily (MFS) profile" evidence="8">
    <location>
        <begin position="22"/>
        <end position="513"/>
    </location>
</feature>
<accession>A0A7Z0D1N2</accession>
<evidence type="ECO:0000313" key="9">
    <source>
        <dbReference type="EMBL" id="NYI66400.1"/>
    </source>
</evidence>
<dbReference type="GO" id="GO:0022857">
    <property type="term" value="F:transmembrane transporter activity"/>
    <property type="evidence" value="ECO:0007669"/>
    <property type="project" value="InterPro"/>
</dbReference>
<dbReference type="Pfam" id="PF07690">
    <property type="entry name" value="MFS_1"/>
    <property type="match status" value="1"/>
</dbReference>
<feature type="transmembrane region" description="Helical" evidence="7">
    <location>
        <begin position="88"/>
        <end position="111"/>
    </location>
</feature>
<dbReference type="Gene3D" id="1.20.1720.10">
    <property type="entry name" value="Multidrug resistance protein D"/>
    <property type="match status" value="1"/>
</dbReference>
<feature type="transmembrane region" description="Helical" evidence="7">
    <location>
        <begin position="175"/>
        <end position="198"/>
    </location>
</feature>
<evidence type="ECO:0000256" key="2">
    <source>
        <dbReference type="ARBA" id="ARBA00022448"/>
    </source>
</evidence>
<evidence type="ECO:0000256" key="4">
    <source>
        <dbReference type="ARBA" id="ARBA00022692"/>
    </source>
</evidence>
<dbReference type="SUPFAM" id="SSF103473">
    <property type="entry name" value="MFS general substrate transporter"/>
    <property type="match status" value="1"/>
</dbReference>
<keyword evidence="5 7" id="KW-1133">Transmembrane helix</keyword>
<keyword evidence="6 7" id="KW-0472">Membrane</keyword>
<feature type="transmembrane region" description="Helical" evidence="7">
    <location>
        <begin position="21"/>
        <end position="44"/>
    </location>
</feature>
<evidence type="ECO:0000256" key="5">
    <source>
        <dbReference type="ARBA" id="ARBA00022989"/>
    </source>
</evidence>
<feature type="transmembrane region" description="Helical" evidence="7">
    <location>
        <begin position="314"/>
        <end position="334"/>
    </location>
</feature>
<evidence type="ECO:0000313" key="10">
    <source>
        <dbReference type="Proteomes" id="UP000539111"/>
    </source>
</evidence>
<dbReference type="NCBIfam" id="TIGR00711">
    <property type="entry name" value="efflux_EmrB"/>
    <property type="match status" value="1"/>
</dbReference>
<dbReference type="CDD" id="cd17321">
    <property type="entry name" value="MFS_MMR_MDR_like"/>
    <property type="match status" value="1"/>
</dbReference>
<evidence type="ECO:0000256" key="6">
    <source>
        <dbReference type="ARBA" id="ARBA00023136"/>
    </source>
</evidence>
<feature type="transmembrane region" description="Helical" evidence="7">
    <location>
        <begin position="145"/>
        <end position="169"/>
    </location>
</feature>
<evidence type="ECO:0000256" key="1">
    <source>
        <dbReference type="ARBA" id="ARBA00004651"/>
    </source>
</evidence>
<dbReference type="InterPro" id="IPR011701">
    <property type="entry name" value="MFS"/>
</dbReference>
<dbReference type="InterPro" id="IPR020846">
    <property type="entry name" value="MFS_dom"/>
</dbReference>
<feature type="transmembrane region" description="Helical" evidence="7">
    <location>
        <begin position="210"/>
        <end position="228"/>
    </location>
</feature>
<keyword evidence="2" id="KW-0813">Transport</keyword>
<feature type="transmembrane region" description="Helical" evidence="7">
    <location>
        <begin position="234"/>
        <end position="255"/>
    </location>
</feature>
<dbReference type="PANTHER" id="PTHR42718:SF49">
    <property type="entry name" value="EXPORT PROTEIN"/>
    <property type="match status" value="1"/>
</dbReference>
<feature type="transmembrane region" description="Helical" evidence="7">
    <location>
        <begin position="490"/>
        <end position="509"/>
    </location>
</feature>
<dbReference type="RefSeq" id="WP_179425725.1">
    <property type="nucleotide sequence ID" value="NZ_JACBZP010000001.1"/>
</dbReference>
<feature type="transmembrane region" description="Helical" evidence="7">
    <location>
        <begin position="413"/>
        <end position="432"/>
    </location>
</feature>
<keyword evidence="3" id="KW-1003">Cell membrane</keyword>
<dbReference type="EMBL" id="JACBZP010000001">
    <property type="protein sequence ID" value="NYI66400.1"/>
    <property type="molecule type" value="Genomic_DNA"/>
</dbReference>
<feature type="transmembrane region" description="Helical" evidence="7">
    <location>
        <begin position="369"/>
        <end position="392"/>
    </location>
</feature>
<dbReference type="Gene3D" id="1.20.1250.20">
    <property type="entry name" value="MFS general substrate transporter like domains"/>
    <property type="match status" value="1"/>
</dbReference>
<keyword evidence="10" id="KW-1185">Reference proteome</keyword>
<dbReference type="InterPro" id="IPR004638">
    <property type="entry name" value="EmrB-like"/>
</dbReference>
<feature type="transmembrane region" description="Helical" evidence="7">
    <location>
        <begin position="64"/>
        <end position="81"/>
    </location>
</feature>
<evidence type="ECO:0000256" key="3">
    <source>
        <dbReference type="ARBA" id="ARBA00022475"/>
    </source>
</evidence>
<gene>
    <name evidence="9" type="ORF">BJY26_000706</name>
</gene>
<dbReference type="InterPro" id="IPR036259">
    <property type="entry name" value="MFS_trans_sf"/>
</dbReference>
<dbReference type="PROSITE" id="PS50850">
    <property type="entry name" value="MFS"/>
    <property type="match status" value="1"/>
</dbReference>